<dbReference type="SUPFAM" id="SSF53901">
    <property type="entry name" value="Thiolase-like"/>
    <property type="match status" value="1"/>
</dbReference>
<dbReference type="Gene3D" id="3.40.47.10">
    <property type="match status" value="2"/>
</dbReference>
<reference evidence="13" key="1">
    <citation type="journal article" date="2019" name="Int. J. Syst. Evol. Microbiol.">
        <title>The Global Catalogue of Microorganisms (GCM) 10K type strain sequencing project: providing services to taxonomists for standard genome sequencing and annotation.</title>
        <authorList>
            <consortium name="The Broad Institute Genomics Platform"/>
            <consortium name="The Broad Institute Genome Sequencing Center for Infectious Disease"/>
            <person name="Wu L."/>
            <person name="Ma J."/>
        </authorList>
    </citation>
    <scope>NUCLEOTIDE SEQUENCE [LARGE SCALE GENOMIC DNA]</scope>
    <source>
        <strain evidence="13">JCM 18956</strain>
    </source>
</reference>
<keyword evidence="7" id="KW-0443">Lipid metabolism</keyword>
<comment type="caution">
    <text evidence="12">The sequence shown here is derived from an EMBL/GenBank/DDBJ whole genome shotgun (WGS) entry which is preliminary data.</text>
</comment>
<comment type="similarity">
    <text evidence="2">Belongs to the thiolase-like superfamily. FabH family.</text>
</comment>
<keyword evidence="3" id="KW-0963">Cytoplasm</keyword>
<dbReference type="Pfam" id="PF08541">
    <property type="entry name" value="ACP_syn_III_C"/>
    <property type="match status" value="1"/>
</dbReference>
<evidence type="ECO:0000313" key="13">
    <source>
        <dbReference type="Proteomes" id="UP001501295"/>
    </source>
</evidence>
<evidence type="ECO:0000256" key="8">
    <source>
        <dbReference type="ARBA" id="ARBA00023160"/>
    </source>
</evidence>
<keyword evidence="13" id="KW-1185">Reference proteome</keyword>
<organism evidence="12 13">
    <name type="scientific">Frondihabitans cladoniiphilus</name>
    <dbReference type="NCBI Taxonomy" id="715785"/>
    <lineage>
        <taxon>Bacteria</taxon>
        <taxon>Bacillati</taxon>
        <taxon>Actinomycetota</taxon>
        <taxon>Actinomycetes</taxon>
        <taxon>Micrococcales</taxon>
        <taxon>Microbacteriaceae</taxon>
        <taxon>Frondihabitans</taxon>
    </lineage>
</organism>
<dbReference type="NCBIfam" id="TIGR00747">
    <property type="entry name" value="fabH"/>
    <property type="match status" value="1"/>
</dbReference>
<dbReference type="Pfam" id="PF08545">
    <property type="entry name" value="ACP_syn_III"/>
    <property type="match status" value="1"/>
</dbReference>
<feature type="domain" description="Beta-ketoacyl-[acyl-carrier-protein] synthase III C-terminal" evidence="10">
    <location>
        <begin position="248"/>
        <end position="335"/>
    </location>
</feature>
<keyword evidence="8" id="KW-0275">Fatty acid biosynthesis</keyword>
<keyword evidence="9" id="KW-0012">Acyltransferase</keyword>
<evidence type="ECO:0000256" key="4">
    <source>
        <dbReference type="ARBA" id="ARBA00022516"/>
    </source>
</evidence>
<evidence type="ECO:0000259" key="11">
    <source>
        <dbReference type="Pfam" id="PF08545"/>
    </source>
</evidence>
<keyword evidence="4" id="KW-0444">Lipid biosynthesis</keyword>
<dbReference type="InterPro" id="IPR013751">
    <property type="entry name" value="ACP_syn_III_N"/>
</dbReference>
<dbReference type="NCBIfam" id="NF006829">
    <property type="entry name" value="PRK09352.1"/>
    <property type="match status" value="1"/>
</dbReference>
<evidence type="ECO:0000256" key="3">
    <source>
        <dbReference type="ARBA" id="ARBA00022490"/>
    </source>
</evidence>
<dbReference type="EMBL" id="BAABLM010000010">
    <property type="protein sequence ID" value="GAA4684544.1"/>
    <property type="molecule type" value="Genomic_DNA"/>
</dbReference>
<feature type="domain" description="Beta-ketoacyl-[acyl-carrier-protein] synthase III N-terminal" evidence="11">
    <location>
        <begin position="118"/>
        <end position="195"/>
    </location>
</feature>
<dbReference type="Proteomes" id="UP001501295">
    <property type="component" value="Unassembled WGS sequence"/>
</dbReference>
<protein>
    <submittedName>
        <fullName evidence="12">Ketoacyl-ACP synthase III</fullName>
    </submittedName>
</protein>
<dbReference type="InterPro" id="IPR004655">
    <property type="entry name" value="FabH"/>
</dbReference>
<proteinExistence type="inferred from homology"/>
<evidence type="ECO:0000256" key="2">
    <source>
        <dbReference type="ARBA" id="ARBA00008642"/>
    </source>
</evidence>
<evidence type="ECO:0000256" key="6">
    <source>
        <dbReference type="ARBA" id="ARBA00022832"/>
    </source>
</evidence>
<keyword evidence="5" id="KW-0808">Transferase</keyword>
<dbReference type="CDD" id="cd00830">
    <property type="entry name" value="KAS_III"/>
    <property type="match status" value="1"/>
</dbReference>
<keyword evidence="6" id="KW-0276">Fatty acid metabolism</keyword>
<accession>A0ABP8WBU4</accession>
<evidence type="ECO:0000259" key="10">
    <source>
        <dbReference type="Pfam" id="PF08541"/>
    </source>
</evidence>
<evidence type="ECO:0000256" key="7">
    <source>
        <dbReference type="ARBA" id="ARBA00023098"/>
    </source>
</evidence>
<dbReference type="RefSeq" id="WP_345377051.1">
    <property type="nucleotide sequence ID" value="NZ_BAABLM010000010.1"/>
</dbReference>
<evidence type="ECO:0000256" key="1">
    <source>
        <dbReference type="ARBA" id="ARBA00005189"/>
    </source>
</evidence>
<dbReference type="InterPro" id="IPR013747">
    <property type="entry name" value="ACP_syn_III_C"/>
</dbReference>
<evidence type="ECO:0000256" key="9">
    <source>
        <dbReference type="ARBA" id="ARBA00023315"/>
    </source>
</evidence>
<dbReference type="InterPro" id="IPR016039">
    <property type="entry name" value="Thiolase-like"/>
</dbReference>
<name>A0ABP8WBU4_9MICO</name>
<evidence type="ECO:0000313" key="12">
    <source>
        <dbReference type="EMBL" id="GAA4684544.1"/>
    </source>
</evidence>
<evidence type="ECO:0000256" key="5">
    <source>
        <dbReference type="ARBA" id="ARBA00022679"/>
    </source>
</evidence>
<comment type="pathway">
    <text evidence="1">Lipid metabolism.</text>
</comment>
<sequence>MSRTLQSAQPTTFSRILAVGGVRGEYTVMNDDIVEPINSSDEWIQRRTGIVSRRRASQSVLVQDLAEGAGRAAVEAAGVDPSLIDVVIISTVSWMQPTPGMAPIVAAAIGASPSAAAYDVNAGCAGYCYGIGQADGMIRSGLAKYVLVIGAEKLSDYADPTDRSISFIIADGAGAALLGPSETPGIGPTIWGSDGTHADAITMTHTWLDYKNAAPGSEIEWPTARQEGPSVYRWAVSEMPKMAARAIEAAGLLPEDIDVFIPHQANLRIVEGMAQKLGMRDDVVVAHDIVDTGNTSGASVPLATERLLREGRAKGGQIALQFGFGAGLAYAAQVVVLPDAWAPETVLTGESKAAGIAAAEAAAEQDAADLSAAE</sequence>
<gene>
    <name evidence="12" type="ORF">GCM10025780_33230</name>
</gene>
<dbReference type="PANTHER" id="PTHR34069">
    <property type="entry name" value="3-OXOACYL-[ACYL-CARRIER-PROTEIN] SYNTHASE 3"/>
    <property type="match status" value="1"/>
</dbReference>
<dbReference type="PANTHER" id="PTHR34069:SF2">
    <property type="entry name" value="BETA-KETOACYL-[ACYL-CARRIER-PROTEIN] SYNTHASE III"/>
    <property type="match status" value="1"/>
</dbReference>